<dbReference type="PANTHER" id="PTHR34072">
    <property type="entry name" value="ENZYMATIC POLYPROTEIN-RELATED"/>
    <property type="match status" value="1"/>
</dbReference>
<name>A0A9W7CKR1_9STRA</name>
<evidence type="ECO:0000313" key="3">
    <source>
        <dbReference type="Proteomes" id="UP001165121"/>
    </source>
</evidence>
<dbReference type="AlphaFoldDB" id="A0A9W7CKR1"/>
<dbReference type="EMBL" id="BSXT01000846">
    <property type="protein sequence ID" value="GMF35058.1"/>
    <property type="molecule type" value="Genomic_DNA"/>
</dbReference>
<keyword evidence="3" id="KW-1185">Reference proteome</keyword>
<evidence type="ECO:0000256" key="1">
    <source>
        <dbReference type="SAM" id="MobiDB-lite"/>
    </source>
</evidence>
<sequence length="251" mass="27285">MARWLSFLAEYNFEVKYKPGKQKALADALSRRPDYELAHVTTVTSSIPDLIFALYASDNMCVALLKALGSKEFEDSDKELSVRKMAHLEAEPDTIDRKGTATLFLDRVFQQHGLPEAVVSDRAPFYGQVLDVHLWGACSRRVAPRGQSLDSDQAEPLAGGPAGLSDYGAQSAFAESPPHDGLSPANTASTARARPLGHRDREGGPISPEELRPSPAAGAVDIIVAAIDTLVDFRDKRSELAHALRDRSYLA</sequence>
<organism evidence="2 3">
    <name type="scientific">Phytophthora fragariaefolia</name>
    <dbReference type="NCBI Taxonomy" id="1490495"/>
    <lineage>
        <taxon>Eukaryota</taxon>
        <taxon>Sar</taxon>
        <taxon>Stramenopiles</taxon>
        <taxon>Oomycota</taxon>
        <taxon>Peronosporomycetes</taxon>
        <taxon>Peronosporales</taxon>
        <taxon>Peronosporaceae</taxon>
        <taxon>Phytophthora</taxon>
    </lineage>
</organism>
<protein>
    <submittedName>
        <fullName evidence="2">Unnamed protein product</fullName>
    </submittedName>
</protein>
<comment type="caution">
    <text evidence="2">The sequence shown here is derived from an EMBL/GenBank/DDBJ whole genome shotgun (WGS) entry which is preliminary data.</text>
</comment>
<proteinExistence type="predicted"/>
<dbReference type="Proteomes" id="UP001165121">
    <property type="component" value="Unassembled WGS sequence"/>
</dbReference>
<accession>A0A9W7CKR1</accession>
<reference evidence="2" key="1">
    <citation type="submission" date="2023-04" db="EMBL/GenBank/DDBJ databases">
        <title>Phytophthora fragariaefolia NBRC 109709.</title>
        <authorList>
            <person name="Ichikawa N."/>
            <person name="Sato H."/>
            <person name="Tonouchi N."/>
        </authorList>
    </citation>
    <scope>NUCLEOTIDE SEQUENCE</scope>
    <source>
        <strain evidence="2">NBRC 109709</strain>
    </source>
</reference>
<feature type="region of interest" description="Disordered" evidence="1">
    <location>
        <begin position="145"/>
        <end position="214"/>
    </location>
</feature>
<evidence type="ECO:0000313" key="2">
    <source>
        <dbReference type="EMBL" id="GMF35058.1"/>
    </source>
</evidence>
<gene>
    <name evidence="2" type="ORF">Pfra01_000918300</name>
</gene>